<evidence type="ECO:0000313" key="2">
    <source>
        <dbReference type="Proteomes" id="UP001354989"/>
    </source>
</evidence>
<proteinExistence type="predicted"/>
<reference evidence="1 2" key="1">
    <citation type="submission" date="2021-12" db="EMBL/GenBank/DDBJ databases">
        <title>Genome sequencing of bacteria with rrn-lacking chromosome and rrn-plasmid.</title>
        <authorList>
            <person name="Anda M."/>
            <person name="Iwasaki W."/>
        </authorList>
    </citation>
    <scope>NUCLEOTIDE SEQUENCE [LARGE SCALE GENOMIC DNA]</scope>
    <source>
        <strain evidence="1 2">NBRC 101262</strain>
    </source>
</reference>
<accession>A0ABN6L608</accession>
<dbReference type="Gene3D" id="2.40.160.130">
    <property type="entry name" value="Capsule assembly protein Wzi"/>
    <property type="match status" value="1"/>
</dbReference>
<sequence>MKNTYPSAKILSFLAFFMLFFQGYKVIGQRASVPLNDDYYYLIQRFEGLSGKQNPQLHTTVLPYRRDLLVPFLQSLDQRAFSRVDQFNYQYLLNDSWEASSDSTTGNSQKTIWNTFFKKQSDFLMVNTPRFDVHVNPVIYFAGGVERKGQVAEGGSNSQTLFQNTRGVEVRGQIGQKVGFYSFLGTTQAVFPSYVQNQFGKYRSLPGEGYVKDFKENGFDYFTSRGYFTFDFIPEINVRAGYDQVKVGEGLRSMILSNNANSYLFAQLTTQVWKLQYTSIYAQMAALPSDQYLGSETYSKGFGFHRLGLNIGKKANIGLFETVNFGGYDSLAHRPLPMPLTFYNPIIFFRGMELESGSYFGKMQIGLDWKWYLTPGLKWYGQFVLDEFNLNMLKENDGWWAMKFAVQSGLAWYNVGGVNNLDLQIEGNLARPYTYNHKSPYSAMTHYGASLAHPLGSNFYELLAVVRAQPFPRLSLVFQGQYAIYGQDYLKEDGTETNFGSDPMKDYDTRESDTGNYIGQGNTTRQLMADMRASYQLKHNLFIDGRLLMRQVQPEMTTAYTDITTTMSLRWNIGYRSDFY</sequence>
<dbReference type="EMBL" id="AP025292">
    <property type="protein sequence ID" value="BDC98620.1"/>
    <property type="molecule type" value="Genomic_DNA"/>
</dbReference>
<evidence type="ECO:0000313" key="1">
    <source>
        <dbReference type="EMBL" id="BDC98620.1"/>
    </source>
</evidence>
<name>A0ABN6L608_9BACT</name>
<keyword evidence="2" id="KW-1185">Reference proteome</keyword>
<dbReference type="InterPro" id="IPR038636">
    <property type="entry name" value="Wzi_sf"/>
</dbReference>
<protein>
    <recommendedName>
        <fullName evidence="3">Capsule assembly Wzi family protein</fullName>
    </recommendedName>
</protein>
<gene>
    <name evidence="1" type="ORF">PEPS_09010</name>
</gene>
<dbReference type="Proteomes" id="UP001354989">
    <property type="component" value="Chromosome"/>
</dbReference>
<dbReference type="RefSeq" id="WP_338397779.1">
    <property type="nucleotide sequence ID" value="NZ_AP025292.1"/>
</dbReference>
<organism evidence="1 2">
    <name type="scientific">Persicobacter psychrovividus</name>
    <dbReference type="NCBI Taxonomy" id="387638"/>
    <lineage>
        <taxon>Bacteria</taxon>
        <taxon>Pseudomonadati</taxon>
        <taxon>Bacteroidota</taxon>
        <taxon>Cytophagia</taxon>
        <taxon>Cytophagales</taxon>
        <taxon>Persicobacteraceae</taxon>
        <taxon>Persicobacter</taxon>
    </lineage>
</organism>
<evidence type="ECO:0008006" key="3">
    <source>
        <dbReference type="Google" id="ProtNLM"/>
    </source>
</evidence>